<keyword evidence="1" id="KW-0472">Membrane</keyword>
<evidence type="ECO:0000259" key="2">
    <source>
        <dbReference type="Pfam" id="PF11127"/>
    </source>
</evidence>
<name>A0A7S9QCX9_9RHOB</name>
<gene>
    <name evidence="3" type="ORF">I0K15_17505</name>
</gene>
<proteinExistence type="predicted"/>
<dbReference type="EMBL" id="CP064942">
    <property type="protein sequence ID" value="QPH53556.1"/>
    <property type="molecule type" value="Genomic_DNA"/>
</dbReference>
<dbReference type="KEGG" id="poz:I0K15_17505"/>
<evidence type="ECO:0000313" key="4">
    <source>
        <dbReference type="Proteomes" id="UP000594800"/>
    </source>
</evidence>
<dbReference type="PROSITE" id="PS51257">
    <property type="entry name" value="PROKAR_LIPOPROTEIN"/>
    <property type="match status" value="1"/>
</dbReference>
<feature type="transmembrane region" description="Helical" evidence="1">
    <location>
        <begin position="15"/>
        <end position="35"/>
    </location>
</feature>
<dbReference type="AlphaFoldDB" id="A0A7S9QCX9"/>
<accession>A0A7S9QCX9</accession>
<keyword evidence="4" id="KW-1185">Reference proteome</keyword>
<sequence>MARTAFQNVGTLDRALRAILGTAMVLMALSCPWAIAQGPFFIWGIGILGAVFLLTAATGSCPIYRLLGLRS</sequence>
<keyword evidence="1" id="KW-0812">Transmembrane</keyword>
<dbReference type="Pfam" id="PF11127">
    <property type="entry name" value="YgaP-like_TM"/>
    <property type="match status" value="1"/>
</dbReference>
<dbReference type="InterPro" id="IPR021309">
    <property type="entry name" value="YgaP-like_TM"/>
</dbReference>
<organism evidence="3 4">
    <name type="scientific">Pontivivens ytuae</name>
    <dbReference type="NCBI Taxonomy" id="2789856"/>
    <lineage>
        <taxon>Bacteria</taxon>
        <taxon>Pseudomonadati</taxon>
        <taxon>Pseudomonadota</taxon>
        <taxon>Alphaproteobacteria</taxon>
        <taxon>Rhodobacterales</taxon>
        <taxon>Paracoccaceae</taxon>
        <taxon>Pontivivens</taxon>
    </lineage>
</organism>
<dbReference type="Proteomes" id="UP000594800">
    <property type="component" value="Chromosome"/>
</dbReference>
<reference evidence="3 4" key="1">
    <citation type="submission" date="2020-11" db="EMBL/GenBank/DDBJ databases">
        <title>Description of Pontivivens ytuae sp. nov. isolated from deep sea sediment of Mariana Trench.</title>
        <authorList>
            <person name="Wang Z."/>
            <person name="Sun Q.-L."/>
            <person name="Xu X.-D."/>
            <person name="Tang Y.-Z."/>
            <person name="Zhang J."/>
        </authorList>
    </citation>
    <scope>NUCLEOTIDE SEQUENCE [LARGE SCALE GENOMIC DNA]</scope>
    <source>
        <strain evidence="3 4">MT2928</strain>
    </source>
</reference>
<evidence type="ECO:0000256" key="1">
    <source>
        <dbReference type="SAM" id="Phobius"/>
    </source>
</evidence>
<feature type="domain" description="Inner membrane protein YgaP-like transmembrane" evidence="2">
    <location>
        <begin position="7"/>
        <end position="70"/>
    </location>
</feature>
<feature type="transmembrane region" description="Helical" evidence="1">
    <location>
        <begin position="41"/>
        <end position="67"/>
    </location>
</feature>
<evidence type="ECO:0000313" key="3">
    <source>
        <dbReference type="EMBL" id="QPH53556.1"/>
    </source>
</evidence>
<dbReference type="RefSeq" id="WP_196102765.1">
    <property type="nucleotide sequence ID" value="NZ_CP064942.1"/>
</dbReference>
<keyword evidence="1" id="KW-1133">Transmembrane helix</keyword>
<protein>
    <submittedName>
        <fullName evidence="3">DUF2892 domain-containing protein</fullName>
    </submittedName>
</protein>